<dbReference type="NCBIfam" id="TIGR02937">
    <property type="entry name" value="sigma70-ECF"/>
    <property type="match status" value="1"/>
</dbReference>
<comment type="similarity">
    <text evidence="1">Belongs to the sigma-70 factor family. ECF subfamily.</text>
</comment>
<dbReference type="InterPro" id="IPR014284">
    <property type="entry name" value="RNA_pol_sigma-70_dom"/>
</dbReference>
<dbReference type="InterPro" id="IPR013324">
    <property type="entry name" value="RNA_pol_sigma_r3/r4-like"/>
</dbReference>
<evidence type="ECO:0000313" key="8">
    <source>
        <dbReference type="Proteomes" id="UP001156903"/>
    </source>
</evidence>
<dbReference type="Pfam" id="PF04542">
    <property type="entry name" value="Sigma70_r2"/>
    <property type="match status" value="1"/>
</dbReference>
<dbReference type="InterPro" id="IPR036388">
    <property type="entry name" value="WH-like_DNA-bd_sf"/>
</dbReference>
<name>A0ABQ6C6I0_9BURK</name>
<keyword evidence="8" id="KW-1185">Reference proteome</keyword>
<evidence type="ECO:0000256" key="2">
    <source>
        <dbReference type="ARBA" id="ARBA00023015"/>
    </source>
</evidence>
<comment type="caution">
    <text evidence="7">The sequence shown here is derived from an EMBL/GenBank/DDBJ whole genome shotgun (WGS) entry which is preliminary data.</text>
</comment>
<dbReference type="InterPro" id="IPR013325">
    <property type="entry name" value="RNA_pol_sigma_r2"/>
</dbReference>
<keyword evidence="3" id="KW-0731">Sigma factor</keyword>
<evidence type="ECO:0000259" key="6">
    <source>
        <dbReference type="Pfam" id="PF08281"/>
    </source>
</evidence>
<evidence type="ECO:0000256" key="4">
    <source>
        <dbReference type="ARBA" id="ARBA00023163"/>
    </source>
</evidence>
<dbReference type="Proteomes" id="UP001156903">
    <property type="component" value="Unassembled WGS sequence"/>
</dbReference>
<keyword evidence="2" id="KW-0805">Transcription regulation</keyword>
<evidence type="ECO:0000256" key="3">
    <source>
        <dbReference type="ARBA" id="ARBA00023082"/>
    </source>
</evidence>
<evidence type="ECO:0000313" key="7">
    <source>
        <dbReference type="EMBL" id="GLS14624.1"/>
    </source>
</evidence>
<dbReference type="InterPro" id="IPR013249">
    <property type="entry name" value="RNA_pol_sigma70_r4_t2"/>
</dbReference>
<dbReference type="InterPro" id="IPR039425">
    <property type="entry name" value="RNA_pol_sigma-70-like"/>
</dbReference>
<keyword evidence="4" id="KW-0804">Transcription</keyword>
<dbReference type="InterPro" id="IPR007627">
    <property type="entry name" value="RNA_pol_sigma70_r2"/>
</dbReference>
<feature type="domain" description="RNA polymerase sigma factor 70 region 4 type 2" evidence="6">
    <location>
        <begin position="175"/>
        <end position="226"/>
    </location>
</feature>
<dbReference type="EMBL" id="BSPB01000014">
    <property type="protein sequence ID" value="GLS14624.1"/>
    <property type="molecule type" value="Genomic_DNA"/>
</dbReference>
<organism evidence="7 8">
    <name type="scientific">Hydrogenophaga electricum</name>
    <dbReference type="NCBI Taxonomy" id="1230953"/>
    <lineage>
        <taxon>Bacteria</taxon>
        <taxon>Pseudomonadati</taxon>
        <taxon>Pseudomonadota</taxon>
        <taxon>Betaproteobacteria</taxon>
        <taxon>Burkholderiales</taxon>
        <taxon>Comamonadaceae</taxon>
        <taxon>Hydrogenophaga</taxon>
    </lineage>
</organism>
<reference evidence="8" key="1">
    <citation type="journal article" date="2019" name="Int. J. Syst. Evol. Microbiol.">
        <title>The Global Catalogue of Microorganisms (GCM) 10K type strain sequencing project: providing services to taxonomists for standard genome sequencing and annotation.</title>
        <authorList>
            <consortium name="The Broad Institute Genomics Platform"/>
            <consortium name="The Broad Institute Genome Sequencing Center for Infectious Disease"/>
            <person name="Wu L."/>
            <person name="Ma J."/>
        </authorList>
    </citation>
    <scope>NUCLEOTIDE SEQUENCE [LARGE SCALE GENOMIC DNA]</scope>
    <source>
        <strain evidence="8">NBRC 109341</strain>
    </source>
</reference>
<dbReference type="Pfam" id="PF08281">
    <property type="entry name" value="Sigma70_r4_2"/>
    <property type="match status" value="1"/>
</dbReference>
<accession>A0ABQ6C6I0</accession>
<feature type="domain" description="RNA polymerase sigma-70 region 2" evidence="5">
    <location>
        <begin position="70"/>
        <end position="137"/>
    </location>
</feature>
<dbReference type="Gene3D" id="1.10.10.10">
    <property type="entry name" value="Winged helix-like DNA-binding domain superfamily/Winged helix DNA-binding domain"/>
    <property type="match status" value="1"/>
</dbReference>
<dbReference type="SUPFAM" id="SSF88946">
    <property type="entry name" value="Sigma2 domain of RNA polymerase sigma factors"/>
    <property type="match status" value="1"/>
</dbReference>
<dbReference type="PANTHER" id="PTHR43133">
    <property type="entry name" value="RNA POLYMERASE ECF-TYPE SIGMA FACTO"/>
    <property type="match status" value="1"/>
</dbReference>
<protein>
    <submittedName>
        <fullName evidence="7">RNA polymerase sigma factor</fullName>
    </submittedName>
</protein>
<proteinExistence type="inferred from homology"/>
<evidence type="ECO:0000256" key="1">
    <source>
        <dbReference type="ARBA" id="ARBA00010641"/>
    </source>
</evidence>
<dbReference type="SUPFAM" id="SSF88659">
    <property type="entry name" value="Sigma3 and sigma4 domains of RNA polymerase sigma factors"/>
    <property type="match status" value="1"/>
</dbReference>
<evidence type="ECO:0000259" key="5">
    <source>
        <dbReference type="Pfam" id="PF04542"/>
    </source>
</evidence>
<dbReference type="Gene3D" id="1.10.1740.10">
    <property type="match status" value="1"/>
</dbReference>
<sequence>MPALTHLPLPAWHPPAATAALRAMVGVHPSARWRRPEMAHNAAMPDATDDHLIHLIGRVAAQDEAALKALYDHTSGKLYGLALRVLGHAEGAEDALQETFLQVWRSAGDYQASLSPPMAWLGLMVRSRSLDLLRRRKAEREHLRTDLDDEALVETLEGDAPNPLDTSLASQQAWALHQCLGRLEHKQRQVVNLAYLRDLSHGELAQHLQLPLGTVKTWIRRGLDQLRACMARFA</sequence>
<dbReference type="CDD" id="cd06171">
    <property type="entry name" value="Sigma70_r4"/>
    <property type="match status" value="1"/>
</dbReference>
<dbReference type="PANTHER" id="PTHR43133:SF62">
    <property type="entry name" value="RNA POLYMERASE SIGMA FACTOR SIGZ"/>
    <property type="match status" value="1"/>
</dbReference>
<gene>
    <name evidence="7" type="ORF">GCM10007935_20560</name>
</gene>